<evidence type="ECO:0000256" key="2">
    <source>
        <dbReference type="ARBA" id="ARBA00010987"/>
    </source>
</evidence>
<reference evidence="11 12" key="1">
    <citation type="submission" date="2020-03" db="EMBL/GenBank/DDBJ databases">
        <title>Dissostichus mawsoni Genome sequencing and assembly.</title>
        <authorList>
            <person name="Park H."/>
        </authorList>
    </citation>
    <scope>NUCLEOTIDE SEQUENCE [LARGE SCALE GENOMIC DNA]</scope>
    <source>
        <strain evidence="11">DM0001</strain>
        <tissue evidence="11">Muscle</tissue>
    </source>
</reference>
<dbReference type="PANTHER" id="PTHR10033:SF15">
    <property type="entry name" value="CALSEQUESTRIN-2"/>
    <property type="match status" value="1"/>
</dbReference>
<dbReference type="InterPro" id="IPR018233">
    <property type="entry name" value="Calsequestrin_CS"/>
</dbReference>
<dbReference type="FunFam" id="3.40.30.10:FF:000033">
    <property type="entry name" value="Calsequestrin"/>
    <property type="match status" value="1"/>
</dbReference>
<organism evidence="11 12">
    <name type="scientific">Dissostichus mawsoni</name>
    <name type="common">Antarctic cod</name>
    <dbReference type="NCBI Taxonomy" id="36200"/>
    <lineage>
        <taxon>Eukaryota</taxon>
        <taxon>Metazoa</taxon>
        <taxon>Chordata</taxon>
        <taxon>Craniata</taxon>
        <taxon>Vertebrata</taxon>
        <taxon>Euteleostomi</taxon>
        <taxon>Actinopterygii</taxon>
        <taxon>Neopterygii</taxon>
        <taxon>Teleostei</taxon>
        <taxon>Neoteleostei</taxon>
        <taxon>Acanthomorphata</taxon>
        <taxon>Eupercaria</taxon>
        <taxon>Perciformes</taxon>
        <taxon>Notothenioidei</taxon>
        <taxon>Nototheniidae</taxon>
        <taxon>Dissostichus</taxon>
    </lineage>
</organism>
<feature type="compositionally biased region" description="Acidic residues" evidence="10">
    <location>
        <begin position="513"/>
        <end position="526"/>
    </location>
</feature>
<name>A0A7J5Z8P1_DISMA</name>
<dbReference type="SUPFAM" id="SSF52833">
    <property type="entry name" value="Thioredoxin-like"/>
    <property type="match status" value="4"/>
</dbReference>
<sequence>MDPGPQLRVEELLPFIPNMEHQSPAEEEVFEAEAGRHASEAWFLVYSASTSSGASLERRIRGSRSALVLSKSKRYTEDNDFRGVGNFAANCGKKILVSDDLVVCAHASLNSRSHDILGDESFKRLQLCLRGGTKRRSVIYYSGLNAVGTDRVLDINERNYKKALKRYDLLCLFYHEPLPANKGLQKRFQMTELVLELTAQVLEDKDIGFGMVDSQKDAKVAKKLGLEEVGSLYVFKDDRVIEFDGELSADTLVEFLLDVLEDPVEMLNNAMELRAFERMEEDIRLIGYFKGEDSYYKAFQEASERFQPYIKFFATFSKSVAKHLSLKMNEVNFYEPFMEEPAILPGRPLSEMDIVDFVNQHRRATLRKLRAENMFETWEDDMDGIHIVAFAEEEDPGFSLLILPFCSSTQSSGSVLSSSDGYEFLEILKDVARDNTNNPELSIVWIDPDDFPLLTTYWEKTFKLDLFRPQIGVVNVTDADSVWLDMSNDEDLPSPEELEDWIEDVLSGRVNTEDDDESMDDQEDPEGYVPEDSSESQDPEEEEDGDD</sequence>
<evidence type="ECO:0000256" key="9">
    <source>
        <dbReference type="RuleBase" id="RU000648"/>
    </source>
</evidence>
<evidence type="ECO:0000256" key="10">
    <source>
        <dbReference type="SAM" id="MobiDB-lite"/>
    </source>
</evidence>
<dbReference type="GO" id="GO:0033018">
    <property type="term" value="C:sarcoplasmic reticulum lumen"/>
    <property type="evidence" value="ECO:0007669"/>
    <property type="project" value="UniProtKB-SubCell"/>
</dbReference>
<evidence type="ECO:0000256" key="3">
    <source>
        <dbReference type="ARBA" id="ARBA00022729"/>
    </source>
</evidence>
<dbReference type="PROSITE" id="PS00864">
    <property type="entry name" value="CALSEQUESTRIN_2"/>
    <property type="match status" value="1"/>
</dbReference>
<dbReference type="OrthoDB" id="10038131at2759"/>
<dbReference type="CDD" id="cd03066">
    <property type="entry name" value="PDI_b_Calsequestrin_middle"/>
    <property type="match status" value="1"/>
</dbReference>
<comment type="similarity">
    <text evidence="2 9">Belongs to the calsequestrin family.</text>
</comment>
<dbReference type="CDD" id="cd03074">
    <property type="entry name" value="PDI_b'_Calsequestrin_C"/>
    <property type="match status" value="1"/>
</dbReference>
<dbReference type="GO" id="GO:0005509">
    <property type="term" value="F:calcium ion binding"/>
    <property type="evidence" value="ECO:0007669"/>
    <property type="project" value="InterPro"/>
</dbReference>
<evidence type="ECO:0000256" key="7">
    <source>
        <dbReference type="ARBA" id="ARBA00023180"/>
    </source>
</evidence>
<evidence type="ECO:0000313" key="11">
    <source>
        <dbReference type="EMBL" id="KAF3857399.1"/>
    </source>
</evidence>
<evidence type="ECO:0000256" key="1">
    <source>
        <dbReference type="ARBA" id="ARBA00004564"/>
    </source>
</evidence>
<dbReference type="CDD" id="cd03065">
    <property type="entry name" value="PDI_b_Calsequestrin_N"/>
    <property type="match status" value="1"/>
</dbReference>
<evidence type="ECO:0000256" key="5">
    <source>
        <dbReference type="ARBA" id="ARBA00022951"/>
    </source>
</evidence>
<protein>
    <recommendedName>
        <fullName evidence="9">Calsequestrin</fullName>
    </recommendedName>
</protein>
<keyword evidence="6" id="KW-0514">Muscle protein</keyword>
<dbReference type="FunFam" id="3.40.30.10:FF:000047">
    <property type="entry name" value="Calsequestrin"/>
    <property type="match status" value="1"/>
</dbReference>
<dbReference type="Pfam" id="PF01216">
    <property type="entry name" value="Calsequestrin"/>
    <property type="match status" value="2"/>
</dbReference>
<dbReference type="GO" id="GO:0030018">
    <property type="term" value="C:Z disc"/>
    <property type="evidence" value="ECO:0007669"/>
    <property type="project" value="TreeGrafter"/>
</dbReference>
<accession>A0A7J5Z8P1</accession>
<evidence type="ECO:0000256" key="4">
    <source>
        <dbReference type="ARBA" id="ARBA00022837"/>
    </source>
</evidence>
<dbReference type="InterPro" id="IPR041859">
    <property type="entry name" value="Calsequestrin_N"/>
</dbReference>
<evidence type="ECO:0000256" key="8">
    <source>
        <dbReference type="ARBA" id="ARBA00046160"/>
    </source>
</evidence>
<keyword evidence="12" id="KW-1185">Reference proteome</keyword>
<dbReference type="EMBL" id="JAAKFY010000005">
    <property type="protein sequence ID" value="KAF3857399.1"/>
    <property type="molecule type" value="Genomic_DNA"/>
</dbReference>
<keyword evidence="3" id="KW-0732">Signal</keyword>
<comment type="function">
    <text evidence="8">Calsequestrin is a high-capacity, moderate affinity, calcium-binding protein and thus acts as an internal calcium store in muscle. Calcium ions are bound by clusters of acidic residues at the protein surface, especially at the interface between subunits. Can bind around 60 Ca(2+) ions. Regulates the release of lumenal Ca(2+) via the calcium release channel RYR2; this plays an important role in triggering muscle contraction. Plays a role in excitation-contraction coupling in the heart and in regulating the rate of heart beats.</text>
</comment>
<dbReference type="Proteomes" id="UP000518266">
    <property type="component" value="Unassembled WGS sequence"/>
</dbReference>
<dbReference type="AlphaFoldDB" id="A0A7J5Z8P1"/>
<evidence type="ECO:0000313" key="12">
    <source>
        <dbReference type="Proteomes" id="UP000518266"/>
    </source>
</evidence>
<comment type="caution">
    <text evidence="11">The sequence shown here is derived from an EMBL/GenBank/DDBJ whole genome shotgun (WGS) entry which is preliminary data.</text>
</comment>
<keyword evidence="4 9" id="KW-0106">Calcium</keyword>
<evidence type="ECO:0000256" key="6">
    <source>
        <dbReference type="ARBA" id="ARBA00023179"/>
    </source>
</evidence>
<keyword evidence="7" id="KW-0325">Glycoprotein</keyword>
<dbReference type="InterPro" id="IPR041860">
    <property type="entry name" value="Calsequestrin_C"/>
</dbReference>
<dbReference type="PANTHER" id="PTHR10033">
    <property type="entry name" value="CALSEQUESTRIN"/>
    <property type="match status" value="1"/>
</dbReference>
<dbReference type="FunFam" id="3.40.30.10:FF:000031">
    <property type="entry name" value="Calsequestrin"/>
    <property type="match status" value="1"/>
</dbReference>
<feature type="region of interest" description="Disordered" evidence="10">
    <location>
        <begin position="505"/>
        <end position="547"/>
    </location>
</feature>
<dbReference type="InterPro" id="IPR001393">
    <property type="entry name" value="Calsequestrin"/>
</dbReference>
<feature type="compositionally biased region" description="Acidic residues" evidence="10">
    <location>
        <begin position="532"/>
        <end position="547"/>
    </location>
</feature>
<keyword evidence="5" id="KW-0703">Sarcoplasmic reticulum</keyword>
<dbReference type="InterPro" id="IPR041858">
    <property type="entry name" value="Calsequestrin_middle_dom"/>
</dbReference>
<dbReference type="PRINTS" id="PR00312">
    <property type="entry name" value="CALSEQUESTRN"/>
</dbReference>
<dbReference type="InterPro" id="IPR036249">
    <property type="entry name" value="Thioredoxin-like_sf"/>
</dbReference>
<dbReference type="GO" id="GO:0010881">
    <property type="term" value="P:regulation of cardiac muscle contraction by regulation of the release of sequestered calcium ion"/>
    <property type="evidence" value="ECO:0007669"/>
    <property type="project" value="TreeGrafter"/>
</dbReference>
<comment type="subcellular location">
    <subcellularLocation>
        <location evidence="1">Sarcoplasmic reticulum lumen</location>
    </subcellularLocation>
</comment>
<proteinExistence type="inferred from homology"/>
<gene>
    <name evidence="11" type="ORF">F7725_009258</name>
</gene>
<dbReference type="Gene3D" id="3.40.30.10">
    <property type="entry name" value="Glutaredoxin"/>
    <property type="match status" value="4"/>
</dbReference>